<gene>
    <name evidence="1" type="ORF">C8J23_1441</name>
</gene>
<accession>A0ABX5PII3</accession>
<protein>
    <submittedName>
        <fullName evidence="1">Uncharacterized protein</fullName>
    </submittedName>
</protein>
<dbReference type="Proteomes" id="UP000247584">
    <property type="component" value="Unassembled WGS sequence"/>
</dbReference>
<organism evidence="1 2">
    <name type="scientific">Shewanella chilikensis</name>
    <dbReference type="NCBI Taxonomy" id="558541"/>
    <lineage>
        <taxon>Bacteria</taxon>
        <taxon>Pseudomonadati</taxon>
        <taxon>Pseudomonadota</taxon>
        <taxon>Gammaproteobacteria</taxon>
        <taxon>Alteromonadales</taxon>
        <taxon>Shewanellaceae</taxon>
        <taxon>Shewanella</taxon>
    </lineage>
</organism>
<keyword evidence="2" id="KW-1185">Reference proteome</keyword>
<evidence type="ECO:0000313" key="2">
    <source>
        <dbReference type="Proteomes" id="UP000247584"/>
    </source>
</evidence>
<name>A0ABX5PII3_9GAMM</name>
<evidence type="ECO:0000313" key="1">
    <source>
        <dbReference type="EMBL" id="PYE55032.1"/>
    </source>
</evidence>
<reference evidence="1 2" key="1">
    <citation type="submission" date="2018-06" db="EMBL/GenBank/DDBJ databases">
        <title>Genomic Encyclopedia of Type Strains, Phase III (KMG-III): the genomes of soil and plant-associated and newly described type strains.</title>
        <authorList>
            <person name="Whitman W."/>
        </authorList>
    </citation>
    <scope>NUCLEOTIDE SEQUENCE [LARGE SCALE GENOMIC DNA]</scope>
    <source>
        <strain evidence="1 2">JC5</strain>
    </source>
</reference>
<sequence length="48" mass="5533">ESCIKKSDDMGSSDFDPFSEIVKRSVLTDRHYPQVAIFYPVYQGIMEC</sequence>
<comment type="caution">
    <text evidence="1">The sequence shown here is derived from an EMBL/GenBank/DDBJ whole genome shotgun (WGS) entry which is preliminary data.</text>
</comment>
<feature type="non-terminal residue" evidence="1">
    <location>
        <position position="1"/>
    </location>
</feature>
<proteinExistence type="predicted"/>
<dbReference type="EMBL" id="QJSY01000044">
    <property type="protein sequence ID" value="PYE55032.1"/>
    <property type="molecule type" value="Genomic_DNA"/>
</dbReference>